<dbReference type="Pfam" id="PF12879">
    <property type="entry name" value="SICA_C"/>
    <property type="match status" value="1"/>
</dbReference>
<dbReference type="EMBL" id="FLRE01002891">
    <property type="protein sequence ID" value="SBT59137.1"/>
    <property type="molecule type" value="Genomic_DNA"/>
</dbReference>
<dbReference type="InterPro" id="IPR024288">
    <property type="entry name" value="SICA_C"/>
</dbReference>
<feature type="compositionally biased region" description="Polar residues" evidence="2">
    <location>
        <begin position="336"/>
        <end position="347"/>
    </location>
</feature>
<protein>
    <submittedName>
        <fullName evidence="5">STP1 protein</fullName>
    </submittedName>
</protein>
<feature type="region of interest" description="Disordered" evidence="2">
    <location>
        <begin position="498"/>
        <end position="598"/>
    </location>
</feature>
<evidence type="ECO:0000256" key="2">
    <source>
        <dbReference type="SAM" id="MobiDB-lite"/>
    </source>
</evidence>
<keyword evidence="1" id="KW-0175">Coiled coil</keyword>
<feature type="coiled-coil region" evidence="1">
    <location>
        <begin position="796"/>
        <end position="823"/>
    </location>
</feature>
<sequence length="1087" mass="122649">MVDFQGYTIYTRDIDINVFLASIQGDIKNVIRKYGHKNCGLSYKDVCDEIQTIITTKRTLILKLMDKHGQNRLNTEWRIKKNEFLNKLFKEEGFINMCFPKKNYPNNQILNQLLSKYIQFCKEKDVRRAAVVENPVFSECVQYNSWIESQRKSFTNEYLHNVRNFTSKTVDKYFSTKDHPGGHDPRPTYLNSKLNCIQYKPPPISHPQIPVAKAPTNELQPLTESNIISGSQGKDGGSVTDKDSESSKTKPEENKTQRPKSHTPDSQIPAPSKTEGDGTHTGQATHVTPKAPGSLVNRDGEKKESIPIQGEPSTDRLQNARDEDPPQTKSPPLSPKDTSPISATQSVPAPTTTSLFSTATTIINTTSSQTPVTSPNLTITSDSSANSSSPLPSNLLPPTADTNGQDRAPQSSTTLGTLESTHPNKSVLSTEPTDSSLPQHQDPVLTVSPDVTTANEPGTPPSSSASAITTTVTTTTTSLVAVTSPIMSITQGSILFTQQDPSASSSQEAPHKPVSSGPKTTVHNKEPQQTVIHQTTSIGGRDNGGISVPTQTDSADGNKIITLSENTPQQSKDSSLVSSISLPEGAEPNDKPSITSTKFPPLTTIIPTIIIILAAITLLFQLYKYTPFGLLLGRRRKRKKRDLRSTFVIPEESTYESPNITVHEWEDPNLVGQTVENDLYTKLLKINRYKQEMQKRKKKNKKTLIEVHMEVLEQYKNDEWELHKGDFLEICLRGFMNEENNTYSKLPNSELIVNDIKSEKTIEDIQKQEILWNNWIENHRNILEQWKKEEWFHILKNKWRNEEQKCKEKNDKLQENILNEQDTYSIVSQKDIWKQWISKQATLVKMFNQEDWFKELVDEQNKEKNNYHINEYNNISVTSKIGLKNKKTNHEEGRSKNIIQKLMVQIHMMVLEECIKEDIIRNKESSIDNFIQDIHKQNNYDEKRNIPQCDTDNFNNTKPDFPCTNARKCAKIYEENIVNCSIFEDEFCKKLKACRGILMNHLVSLRMCADEQGIISSIDKTIAESSSQNQRDESAQATTISVSSFGTMMGVSLLSLFSYKVTPPGSWLTPRIGNLKKTLDIVDNDKN</sequence>
<keyword evidence="3" id="KW-0812">Transmembrane</keyword>
<feature type="compositionally biased region" description="Basic and acidic residues" evidence="2">
    <location>
        <begin position="240"/>
        <end position="256"/>
    </location>
</feature>
<feature type="region of interest" description="Disordered" evidence="2">
    <location>
        <begin position="224"/>
        <end position="470"/>
    </location>
</feature>
<reference evidence="6" key="1">
    <citation type="submission" date="2016-05" db="EMBL/GenBank/DDBJ databases">
        <authorList>
            <person name="Naeem Raeece"/>
        </authorList>
    </citation>
    <scope>NUCLEOTIDE SEQUENCE [LARGE SCALE GENOMIC DNA]</scope>
</reference>
<dbReference type="AlphaFoldDB" id="A0A1A9AR15"/>
<evidence type="ECO:0000259" key="4">
    <source>
        <dbReference type="Pfam" id="PF12879"/>
    </source>
</evidence>
<feature type="compositionally biased region" description="Low complexity" evidence="2">
    <location>
        <begin position="461"/>
        <end position="470"/>
    </location>
</feature>
<feature type="compositionally biased region" description="Polar residues" evidence="2">
    <location>
        <begin position="548"/>
        <end position="570"/>
    </location>
</feature>
<keyword evidence="3" id="KW-1133">Transmembrane helix</keyword>
<gene>
    <name evidence="5" type="ORF">POVWA2_092120</name>
</gene>
<feature type="compositionally biased region" description="Low complexity" evidence="2">
    <location>
        <begin position="381"/>
        <end position="398"/>
    </location>
</feature>
<feature type="compositionally biased region" description="Low complexity" evidence="2">
    <location>
        <begin position="571"/>
        <end position="581"/>
    </location>
</feature>
<accession>A0A1A9AR15</accession>
<feature type="compositionally biased region" description="Polar residues" evidence="2">
    <location>
        <begin position="498"/>
        <end position="508"/>
    </location>
</feature>
<feature type="compositionally biased region" description="Polar residues" evidence="2">
    <location>
        <begin position="400"/>
        <end position="439"/>
    </location>
</feature>
<keyword evidence="3" id="KW-0472">Membrane</keyword>
<proteinExistence type="predicted"/>
<feature type="compositionally biased region" description="Polar residues" evidence="2">
    <location>
        <begin position="517"/>
        <end position="538"/>
    </location>
</feature>
<dbReference type="Proteomes" id="UP000078550">
    <property type="component" value="Unassembled WGS sequence"/>
</dbReference>
<feature type="compositionally biased region" description="Low complexity" evidence="2">
    <location>
        <begin position="348"/>
        <end position="370"/>
    </location>
</feature>
<feature type="compositionally biased region" description="Polar residues" evidence="2">
    <location>
        <begin position="371"/>
        <end position="380"/>
    </location>
</feature>
<organism evidence="5 6">
    <name type="scientific">Plasmodium ovale wallikeri</name>
    <dbReference type="NCBI Taxonomy" id="864142"/>
    <lineage>
        <taxon>Eukaryota</taxon>
        <taxon>Sar</taxon>
        <taxon>Alveolata</taxon>
        <taxon>Apicomplexa</taxon>
        <taxon>Aconoidasida</taxon>
        <taxon>Haemosporida</taxon>
        <taxon>Plasmodiidae</taxon>
        <taxon>Plasmodium</taxon>
        <taxon>Plasmodium (Plasmodium)</taxon>
    </lineage>
</organism>
<evidence type="ECO:0000313" key="6">
    <source>
        <dbReference type="Proteomes" id="UP000078550"/>
    </source>
</evidence>
<evidence type="ECO:0000256" key="1">
    <source>
        <dbReference type="SAM" id="Coils"/>
    </source>
</evidence>
<feature type="transmembrane region" description="Helical" evidence="3">
    <location>
        <begin position="605"/>
        <end position="632"/>
    </location>
</feature>
<evidence type="ECO:0000256" key="3">
    <source>
        <dbReference type="SAM" id="Phobius"/>
    </source>
</evidence>
<evidence type="ECO:0000313" key="5">
    <source>
        <dbReference type="EMBL" id="SBT59137.1"/>
    </source>
</evidence>
<feature type="domain" description="Schizont-infected cell agglutination C-terminal" evidence="4">
    <location>
        <begin position="698"/>
        <end position="760"/>
    </location>
</feature>
<name>A0A1A9AR15_PLAOA</name>